<organism evidence="3 4">
    <name type="scientific">Cirrhinus mrigala</name>
    <name type="common">Mrigala</name>
    <dbReference type="NCBI Taxonomy" id="683832"/>
    <lineage>
        <taxon>Eukaryota</taxon>
        <taxon>Metazoa</taxon>
        <taxon>Chordata</taxon>
        <taxon>Craniata</taxon>
        <taxon>Vertebrata</taxon>
        <taxon>Euteleostomi</taxon>
        <taxon>Actinopterygii</taxon>
        <taxon>Neopterygii</taxon>
        <taxon>Teleostei</taxon>
        <taxon>Ostariophysi</taxon>
        <taxon>Cypriniformes</taxon>
        <taxon>Cyprinidae</taxon>
        <taxon>Labeoninae</taxon>
        <taxon>Labeonini</taxon>
        <taxon>Cirrhinus</taxon>
    </lineage>
</organism>
<accession>A0ABD0Q4X6</accession>
<gene>
    <name evidence="3" type="ORF">M9458_023630</name>
</gene>
<protein>
    <submittedName>
        <fullName evidence="3">Uncharacterized protein</fullName>
    </submittedName>
</protein>
<evidence type="ECO:0000313" key="4">
    <source>
        <dbReference type="Proteomes" id="UP001529510"/>
    </source>
</evidence>
<sequence>MTLNTQKEGKEPLRRRASTPIPSSRQTGRGERDPSADPYHPPLAQSASYHPGDKSIHSRANWSSDSDVFIALFCWGITAWGSQALPTFLLEYKRRMRTNTLE</sequence>
<keyword evidence="2" id="KW-1133">Transmembrane helix</keyword>
<dbReference type="AlphaFoldDB" id="A0ABD0Q4X6"/>
<comment type="caution">
    <text evidence="3">The sequence shown here is derived from an EMBL/GenBank/DDBJ whole genome shotgun (WGS) entry which is preliminary data.</text>
</comment>
<feature type="non-terminal residue" evidence="3">
    <location>
        <position position="102"/>
    </location>
</feature>
<reference evidence="3 4" key="1">
    <citation type="submission" date="2024-05" db="EMBL/GenBank/DDBJ databases">
        <title>Genome sequencing and assembly of Indian major carp, Cirrhinus mrigala (Hamilton, 1822).</title>
        <authorList>
            <person name="Mohindra V."/>
            <person name="Chowdhury L.M."/>
            <person name="Lal K."/>
            <person name="Jena J.K."/>
        </authorList>
    </citation>
    <scope>NUCLEOTIDE SEQUENCE [LARGE SCALE GENOMIC DNA]</scope>
    <source>
        <strain evidence="3">CM1030</strain>
        <tissue evidence="3">Blood</tissue>
    </source>
</reference>
<evidence type="ECO:0000256" key="2">
    <source>
        <dbReference type="SAM" id="Phobius"/>
    </source>
</evidence>
<keyword evidence="2" id="KW-0812">Transmembrane</keyword>
<feature type="transmembrane region" description="Helical" evidence="2">
    <location>
        <begin position="68"/>
        <end position="90"/>
    </location>
</feature>
<dbReference type="Proteomes" id="UP001529510">
    <property type="component" value="Unassembled WGS sequence"/>
</dbReference>
<evidence type="ECO:0000313" key="3">
    <source>
        <dbReference type="EMBL" id="KAL0181224.1"/>
    </source>
</evidence>
<name>A0ABD0Q4X6_CIRMR</name>
<keyword evidence="4" id="KW-1185">Reference proteome</keyword>
<proteinExistence type="predicted"/>
<keyword evidence="2" id="KW-0472">Membrane</keyword>
<dbReference type="EMBL" id="JAMKFB020000011">
    <property type="protein sequence ID" value="KAL0181224.1"/>
    <property type="molecule type" value="Genomic_DNA"/>
</dbReference>
<feature type="region of interest" description="Disordered" evidence="1">
    <location>
        <begin position="1"/>
        <end position="57"/>
    </location>
</feature>
<evidence type="ECO:0000256" key="1">
    <source>
        <dbReference type="SAM" id="MobiDB-lite"/>
    </source>
</evidence>